<evidence type="ECO:0008006" key="4">
    <source>
        <dbReference type="Google" id="ProtNLM"/>
    </source>
</evidence>
<evidence type="ECO:0000313" key="2">
    <source>
        <dbReference type="EMBL" id="SDM83878.1"/>
    </source>
</evidence>
<dbReference type="EMBL" id="LT629701">
    <property type="protein sequence ID" value="SDM83878.1"/>
    <property type="molecule type" value="Genomic_DNA"/>
</dbReference>
<feature type="signal peptide" evidence="1">
    <location>
        <begin position="1"/>
        <end position="25"/>
    </location>
</feature>
<reference evidence="2 3" key="1">
    <citation type="submission" date="2016-10" db="EMBL/GenBank/DDBJ databases">
        <authorList>
            <person name="de Groot N.N."/>
        </authorList>
    </citation>
    <scope>NUCLEOTIDE SEQUENCE [LARGE SCALE GENOMIC DNA]</scope>
    <source>
        <strain evidence="2 3">DSM 44149</strain>
    </source>
</reference>
<evidence type="ECO:0000256" key="1">
    <source>
        <dbReference type="SAM" id="SignalP"/>
    </source>
</evidence>
<gene>
    <name evidence="2" type="ORF">SAMN04489726_3613</name>
</gene>
<evidence type="ECO:0000313" key="3">
    <source>
        <dbReference type="Proteomes" id="UP000183376"/>
    </source>
</evidence>
<name>A0A1G9WH59_ALLAB</name>
<accession>A0A1G9WH59</accession>
<keyword evidence="3" id="KW-1185">Reference proteome</keyword>
<protein>
    <recommendedName>
        <fullName evidence="4">Secreted protein</fullName>
    </recommendedName>
</protein>
<proteinExistence type="predicted"/>
<dbReference type="AlphaFoldDB" id="A0A1G9WH59"/>
<organism evidence="2 3">
    <name type="scientific">Allokutzneria albata</name>
    <name type="common">Kibdelosporangium albatum</name>
    <dbReference type="NCBI Taxonomy" id="211114"/>
    <lineage>
        <taxon>Bacteria</taxon>
        <taxon>Bacillati</taxon>
        <taxon>Actinomycetota</taxon>
        <taxon>Actinomycetes</taxon>
        <taxon>Pseudonocardiales</taxon>
        <taxon>Pseudonocardiaceae</taxon>
        <taxon>Allokutzneria</taxon>
    </lineage>
</organism>
<sequence length="116" mass="12438">MRVVSTAAALAAVLCLGPLAVPALAKDGTIYPDGRDGCAVAWSYGPGTSSTTVYYNNHCNRTIRLRLTYEVLGPPSYPPNHVTVHCYIAAPKKTKDNKKVNFIVKGLDGKATDKKC</sequence>
<feature type="chain" id="PRO_5009245874" description="Secreted protein" evidence="1">
    <location>
        <begin position="26"/>
        <end position="116"/>
    </location>
</feature>
<keyword evidence="1" id="KW-0732">Signal</keyword>
<dbReference type="Proteomes" id="UP000183376">
    <property type="component" value="Chromosome I"/>
</dbReference>